<dbReference type="EMBL" id="BPQB01000031">
    <property type="protein sequence ID" value="GJE93346.1"/>
    <property type="molecule type" value="Genomic_DNA"/>
</dbReference>
<accession>A0A9P3GEK5</accession>
<dbReference type="SUPFAM" id="SSF144232">
    <property type="entry name" value="HIT/MYND zinc finger-like"/>
    <property type="match status" value="1"/>
</dbReference>
<keyword evidence="3" id="KW-0862">Zinc</keyword>
<sequence length="513" mass="59055">MLELWFQLFPSVSSRAPGDMRDRVSEIPELWTQLMRELYTDELDADTIWTPATTLSGAVKQSPEAAWCTAWSSGFVFNLEQLIQSRYLCGFTREQLVTAQDRRRVGRCALMLDLFVACAKRVLARQRQEEVAVMLKMLQDTVTEAFAKLWNIRDPFLIAQPTNPANSPNAVDYLYGLHVTIDTLGHLTTITLRKHRDIDFIASHIPHVCLMIWLHSPVTRNRAAALSTLELLHHPPESPPDHMWIEFFRSADLGYSGDEQIAHAVLRDLAEEKVVDDSLASVLILLGEWQLRYRDAPEKLPQEPRFAPYCMAAARRELCQGTSPEPTGFSAMAVGTFKILKMGSLTSSKQCYGFLDLFCRFLRLHMKLYDDAVPPLLDQYIDWGLAQLGELDKDIRPKASALRRHTLEEWQAVDDDIVRRQLARTNSEWRRFARTWKAVRRHLLPKPDETQEGAFGVLDHCAWDECLCSRHRPAHKMRMCKGCERVVYCGERCQRNDWELGEHRYRCTGRKVA</sequence>
<dbReference type="Pfam" id="PF01753">
    <property type="entry name" value="zf-MYND"/>
    <property type="match status" value="1"/>
</dbReference>
<proteinExistence type="predicted"/>
<dbReference type="GO" id="GO:0008270">
    <property type="term" value="F:zinc ion binding"/>
    <property type="evidence" value="ECO:0007669"/>
    <property type="project" value="UniProtKB-KW"/>
</dbReference>
<name>A0A9P3GEK5_9APHY</name>
<comment type="caution">
    <text evidence="6">The sequence shown here is derived from an EMBL/GenBank/DDBJ whole genome shotgun (WGS) entry which is preliminary data.</text>
</comment>
<dbReference type="PROSITE" id="PS50865">
    <property type="entry name" value="ZF_MYND_2"/>
    <property type="match status" value="1"/>
</dbReference>
<feature type="domain" description="MYND-type" evidence="5">
    <location>
        <begin position="468"/>
        <end position="507"/>
    </location>
</feature>
<evidence type="ECO:0000256" key="2">
    <source>
        <dbReference type="ARBA" id="ARBA00022771"/>
    </source>
</evidence>
<keyword evidence="2 4" id="KW-0863">Zinc-finger</keyword>
<keyword evidence="7" id="KW-1185">Reference proteome</keyword>
<dbReference type="InterPro" id="IPR002893">
    <property type="entry name" value="Znf_MYND"/>
</dbReference>
<evidence type="ECO:0000256" key="4">
    <source>
        <dbReference type="PROSITE-ProRule" id="PRU00134"/>
    </source>
</evidence>
<evidence type="ECO:0000256" key="1">
    <source>
        <dbReference type="ARBA" id="ARBA00022723"/>
    </source>
</evidence>
<reference evidence="6 7" key="1">
    <citation type="submission" date="2021-08" db="EMBL/GenBank/DDBJ databases">
        <title>Draft Genome Sequence of Phanerochaete sordida strain YK-624.</title>
        <authorList>
            <person name="Mori T."/>
            <person name="Dohra H."/>
            <person name="Suzuki T."/>
            <person name="Kawagishi H."/>
            <person name="Hirai H."/>
        </authorList>
    </citation>
    <scope>NUCLEOTIDE SEQUENCE [LARGE SCALE GENOMIC DNA]</scope>
    <source>
        <strain evidence="6 7">YK-624</strain>
    </source>
</reference>
<dbReference type="AlphaFoldDB" id="A0A9P3GEK5"/>
<evidence type="ECO:0000313" key="6">
    <source>
        <dbReference type="EMBL" id="GJE93346.1"/>
    </source>
</evidence>
<protein>
    <submittedName>
        <fullName evidence="6">Zinc finger MYND domain-containing protein</fullName>
    </submittedName>
</protein>
<dbReference type="Gene3D" id="6.10.140.2220">
    <property type="match status" value="1"/>
</dbReference>
<gene>
    <name evidence="6" type="ORF">PsYK624_095050</name>
</gene>
<evidence type="ECO:0000256" key="3">
    <source>
        <dbReference type="ARBA" id="ARBA00022833"/>
    </source>
</evidence>
<evidence type="ECO:0000259" key="5">
    <source>
        <dbReference type="PROSITE" id="PS50865"/>
    </source>
</evidence>
<organism evidence="6 7">
    <name type="scientific">Phanerochaete sordida</name>
    <dbReference type="NCBI Taxonomy" id="48140"/>
    <lineage>
        <taxon>Eukaryota</taxon>
        <taxon>Fungi</taxon>
        <taxon>Dikarya</taxon>
        <taxon>Basidiomycota</taxon>
        <taxon>Agaricomycotina</taxon>
        <taxon>Agaricomycetes</taxon>
        <taxon>Polyporales</taxon>
        <taxon>Phanerochaetaceae</taxon>
        <taxon>Phanerochaete</taxon>
    </lineage>
</organism>
<dbReference type="Proteomes" id="UP000703269">
    <property type="component" value="Unassembled WGS sequence"/>
</dbReference>
<evidence type="ECO:0000313" key="7">
    <source>
        <dbReference type="Proteomes" id="UP000703269"/>
    </source>
</evidence>
<keyword evidence="1" id="KW-0479">Metal-binding</keyword>